<sequence>MLLDDVAFPADTPVSFVEPDAETASPRRRRQLQERRLSGLIDRLLAADGVQAARLRDAGVSAGADVHLADLPKLPLLNRRDLLEHGSAGFYAVSMREVACVHGSSAQYGTPIRVPYTTTDVEIWAKVMARALGGAGTHTKSIIHNAYNYGLFTGGMGVHHGGLRIGANVLPAASGTPERQARLIINLRPDVLCCTPSHALALGAALHSAGVADSPLRVGLLGAEMWTDRQRLEIERILRIRAFDVYGLSEVIGPGVAAESIDSGGKLNIAEDHFYPEVIDESGAVLPPGVRGELVFTTLTKTGMPLLRYRTGDIATLFEPPDGAARTLRRMSRVVGRRSDLLSCGVFPSDVETVLLADGRVRPHYLLVEDRRGSTPELYVAVEPASAATNPADLGRDLAVLLRQQLDIRAQPRVYPHGELPRAATGKQLRLYRWSAGEPPIPGLT</sequence>
<dbReference type="SUPFAM" id="SSF56801">
    <property type="entry name" value="Acetyl-CoA synthetase-like"/>
    <property type="match status" value="1"/>
</dbReference>
<gene>
    <name evidence="3" type="ORF">EV191_1224</name>
</gene>
<feature type="domain" description="AMP-dependent synthetase/ligase" evidence="1">
    <location>
        <begin position="157"/>
        <end position="296"/>
    </location>
</feature>
<keyword evidence="4" id="KW-1185">Reference proteome</keyword>
<proteinExistence type="predicted"/>
<comment type="caution">
    <text evidence="3">The sequence shown here is derived from an EMBL/GenBank/DDBJ whole genome shotgun (WGS) entry which is preliminary data.</text>
</comment>
<dbReference type="InterPro" id="IPR042099">
    <property type="entry name" value="ANL_N_sf"/>
</dbReference>
<dbReference type="EMBL" id="SLXQ01000022">
    <property type="protein sequence ID" value="TCP43390.1"/>
    <property type="molecule type" value="Genomic_DNA"/>
</dbReference>
<protein>
    <submittedName>
        <fullName evidence="3">Phenylacetate-CoA ligase</fullName>
    </submittedName>
</protein>
<dbReference type="OrthoDB" id="580775at2"/>
<dbReference type="Pfam" id="PF14535">
    <property type="entry name" value="AMP-binding_C_2"/>
    <property type="match status" value="1"/>
</dbReference>
<feature type="domain" description="AMP-dependent ligase C-terminal" evidence="2">
    <location>
        <begin position="346"/>
        <end position="430"/>
    </location>
</feature>
<accession>A0A4R2Q474</accession>
<name>A0A4R2Q474_9PSEU</name>
<evidence type="ECO:0000313" key="4">
    <source>
        <dbReference type="Proteomes" id="UP000294911"/>
    </source>
</evidence>
<dbReference type="Gene3D" id="3.40.50.12780">
    <property type="entry name" value="N-terminal domain of ligase-like"/>
    <property type="match status" value="1"/>
</dbReference>
<reference evidence="3 4" key="1">
    <citation type="submission" date="2019-03" db="EMBL/GenBank/DDBJ databases">
        <title>Genomic Encyclopedia of Type Strains, Phase IV (KMG-IV): sequencing the most valuable type-strain genomes for metagenomic binning, comparative biology and taxonomic classification.</title>
        <authorList>
            <person name="Goeker M."/>
        </authorList>
    </citation>
    <scope>NUCLEOTIDE SEQUENCE [LARGE SCALE GENOMIC DNA]</scope>
    <source>
        <strain evidence="3 4">DSM 45765</strain>
    </source>
</reference>
<dbReference type="Pfam" id="PF00501">
    <property type="entry name" value="AMP-binding"/>
    <property type="match status" value="1"/>
</dbReference>
<dbReference type="PANTHER" id="PTHR43439:SF1">
    <property type="entry name" value="PHENYLACETATE-COENZYME A LIGASE"/>
    <property type="match status" value="1"/>
</dbReference>
<dbReference type="GO" id="GO:0016874">
    <property type="term" value="F:ligase activity"/>
    <property type="evidence" value="ECO:0007669"/>
    <property type="project" value="UniProtKB-KW"/>
</dbReference>
<dbReference type="RefSeq" id="WP_132880686.1">
    <property type="nucleotide sequence ID" value="NZ_SLXQ01000022.1"/>
</dbReference>
<dbReference type="AlphaFoldDB" id="A0A4R2Q474"/>
<evidence type="ECO:0000313" key="3">
    <source>
        <dbReference type="EMBL" id="TCP43390.1"/>
    </source>
</evidence>
<dbReference type="PANTHER" id="PTHR43439">
    <property type="entry name" value="PHENYLACETATE-COENZYME A LIGASE"/>
    <property type="match status" value="1"/>
</dbReference>
<dbReference type="Gene3D" id="3.30.300.30">
    <property type="match status" value="1"/>
</dbReference>
<organism evidence="3 4">
    <name type="scientific">Tamaricihabitans halophyticus</name>
    <dbReference type="NCBI Taxonomy" id="1262583"/>
    <lineage>
        <taxon>Bacteria</taxon>
        <taxon>Bacillati</taxon>
        <taxon>Actinomycetota</taxon>
        <taxon>Actinomycetes</taxon>
        <taxon>Pseudonocardiales</taxon>
        <taxon>Pseudonocardiaceae</taxon>
        <taxon>Tamaricihabitans</taxon>
    </lineage>
</organism>
<dbReference type="InterPro" id="IPR051414">
    <property type="entry name" value="Adenylate-forming_Reductase"/>
</dbReference>
<evidence type="ECO:0000259" key="2">
    <source>
        <dbReference type="Pfam" id="PF14535"/>
    </source>
</evidence>
<keyword evidence="3" id="KW-0436">Ligase</keyword>
<dbReference type="InterPro" id="IPR045851">
    <property type="entry name" value="AMP-bd_C_sf"/>
</dbReference>
<evidence type="ECO:0000259" key="1">
    <source>
        <dbReference type="Pfam" id="PF00501"/>
    </source>
</evidence>
<dbReference type="Proteomes" id="UP000294911">
    <property type="component" value="Unassembled WGS sequence"/>
</dbReference>
<dbReference type="InterPro" id="IPR028154">
    <property type="entry name" value="AMP-dep_Lig_C"/>
</dbReference>
<dbReference type="InterPro" id="IPR000873">
    <property type="entry name" value="AMP-dep_synth/lig_dom"/>
</dbReference>